<dbReference type="CDD" id="cd04301">
    <property type="entry name" value="NAT_SF"/>
    <property type="match status" value="1"/>
</dbReference>
<dbReference type="OrthoDB" id="9797178at2"/>
<evidence type="ECO:0000313" key="2">
    <source>
        <dbReference type="EMBL" id="RIN03041.1"/>
    </source>
</evidence>
<dbReference type="SUPFAM" id="SSF55729">
    <property type="entry name" value="Acyl-CoA N-acyltransferases (Nat)"/>
    <property type="match status" value="1"/>
</dbReference>
<dbReference type="Proteomes" id="UP000286317">
    <property type="component" value="Unassembled WGS sequence"/>
</dbReference>
<keyword evidence="3" id="KW-1185">Reference proteome</keyword>
<name>A0A418IJ65_9STAP</name>
<gene>
    <name evidence="2" type="ORF">BU112_00950</name>
</gene>
<dbReference type="GeneID" id="79050792"/>
<evidence type="ECO:0000259" key="1">
    <source>
        <dbReference type="PROSITE" id="PS51186"/>
    </source>
</evidence>
<dbReference type="EMBL" id="QXUF01000003">
    <property type="protein sequence ID" value="RIN03041.1"/>
    <property type="molecule type" value="Genomic_DNA"/>
</dbReference>
<dbReference type="GO" id="GO:0016747">
    <property type="term" value="F:acyltransferase activity, transferring groups other than amino-acyl groups"/>
    <property type="evidence" value="ECO:0007669"/>
    <property type="project" value="InterPro"/>
</dbReference>
<reference evidence="2 3" key="1">
    <citation type="journal article" date="2016" name="Front. Microbiol.">
        <title>Comprehensive Phylogenetic Analysis of Bovine Non-aureus Staphylococci Species Based on Whole-Genome Sequencing.</title>
        <authorList>
            <person name="Naushad S."/>
            <person name="Barkema H.W."/>
            <person name="Luby C."/>
            <person name="Condas L.A."/>
            <person name="Nobrega D.B."/>
            <person name="Carson D.A."/>
            <person name="De Buck J."/>
        </authorList>
    </citation>
    <scope>NUCLEOTIDE SEQUENCE [LARGE SCALE GENOMIC DNA]</scope>
    <source>
        <strain evidence="2 3">SNUC 4554</strain>
    </source>
</reference>
<dbReference type="InterPro" id="IPR016181">
    <property type="entry name" value="Acyl_CoA_acyltransferase"/>
</dbReference>
<evidence type="ECO:0000313" key="3">
    <source>
        <dbReference type="Proteomes" id="UP000286317"/>
    </source>
</evidence>
<dbReference type="RefSeq" id="WP_039068519.1">
    <property type="nucleotide sequence ID" value="NZ_CP068712.1"/>
</dbReference>
<dbReference type="InterPro" id="IPR000182">
    <property type="entry name" value="GNAT_dom"/>
</dbReference>
<comment type="caution">
    <text evidence="2">The sequence shown here is derived from an EMBL/GenBank/DDBJ whole genome shotgun (WGS) entry which is preliminary data.</text>
</comment>
<dbReference type="Gene3D" id="3.40.630.30">
    <property type="match status" value="1"/>
</dbReference>
<dbReference type="Pfam" id="PF00583">
    <property type="entry name" value="Acetyltransf_1"/>
    <property type="match status" value="1"/>
</dbReference>
<protein>
    <submittedName>
        <fullName evidence="2">N-acetyltransferase</fullName>
    </submittedName>
</protein>
<accession>A0A418IJ65</accession>
<feature type="domain" description="N-acetyltransferase" evidence="1">
    <location>
        <begin position="3"/>
        <end position="158"/>
    </location>
</feature>
<dbReference type="PROSITE" id="PS51186">
    <property type="entry name" value="GNAT"/>
    <property type="match status" value="1"/>
</dbReference>
<organism evidence="2 3">
    <name type="scientific">Staphylococcus shinii</name>
    <dbReference type="NCBI Taxonomy" id="2912228"/>
    <lineage>
        <taxon>Bacteria</taxon>
        <taxon>Bacillati</taxon>
        <taxon>Bacillota</taxon>
        <taxon>Bacilli</taxon>
        <taxon>Bacillales</taxon>
        <taxon>Staphylococcaceae</taxon>
        <taxon>Staphylococcus</taxon>
    </lineage>
</organism>
<dbReference type="AlphaFoldDB" id="A0A418IJ65"/>
<proteinExistence type="predicted"/>
<sequence>MQIYLSTLTENDYETSLDAIEAAFLDVAESNHDEQELVEKLRKAPEYNYELEVVAKNDDGEVVGHIMLSEITIVNGDDRYTALALAPLSVLLDYRGKGIGKALIQAAEERAKAQDYSTIIVLGDPSYYGKFGYEEAQDFEIYSPFDVPSKYFMVKFLWDQLLEQPKGDVIYSEAFN</sequence>